<dbReference type="InterPro" id="IPR036291">
    <property type="entry name" value="NAD(P)-bd_dom_sf"/>
</dbReference>
<dbReference type="Proteomes" id="UP001366166">
    <property type="component" value="Chromosome"/>
</dbReference>
<sequence>MEDIIRHIKNFIKPLLSREMLESYYRFRHQRHFAQSSVVPFAKILVTGSSGFIGRTITPYLSQCGFSLRGYDREPAAGPEEFIQGDLLDFTTLSHAAQGADCIIHLAASPHFADFESQLVPSNVLGLHNILEAARLAGVKRIILASSCQAAFLHEKQKRVRVNDRSPLGHYGLTKLWGEEMGQLYSRRYGLSVLAVRLGWAVNSPAEFENMATSAEGRPLFLSHDDLRELFRCSLYARPTPFDVVYAFSKQEPEIYDMKPAKRLLGFRPRDTYPHGLDF</sequence>
<dbReference type="Pfam" id="PF01370">
    <property type="entry name" value="Epimerase"/>
    <property type="match status" value="1"/>
</dbReference>
<feature type="domain" description="NAD-dependent epimerase/dehydratase" evidence="1">
    <location>
        <begin position="44"/>
        <end position="198"/>
    </location>
</feature>
<proteinExistence type="predicted"/>
<dbReference type="KEGG" id="dmp:FAK_05370"/>
<evidence type="ECO:0000259" key="1">
    <source>
        <dbReference type="Pfam" id="PF01370"/>
    </source>
</evidence>
<dbReference type="SUPFAM" id="SSF51735">
    <property type="entry name" value="NAD(P)-binding Rossmann-fold domains"/>
    <property type="match status" value="1"/>
</dbReference>
<evidence type="ECO:0000313" key="2">
    <source>
        <dbReference type="EMBL" id="BEQ13471.1"/>
    </source>
</evidence>
<dbReference type="PANTHER" id="PTHR43245">
    <property type="entry name" value="BIFUNCTIONAL POLYMYXIN RESISTANCE PROTEIN ARNA"/>
    <property type="match status" value="1"/>
</dbReference>
<evidence type="ECO:0000313" key="3">
    <source>
        <dbReference type="Proteomes" id="UP001366166"/>
    </source>
</evidence>
<dbReference type="InterPro" id="IPR050177">
    <property type="entry name" value="Lipid_A_modif_metabolic_enz"/>
</dbReference>
<dbReference type="Gene3D" id="3.40.50.720">
    <property type="entry name" value="NAD(P)-binding Rossmann-like Domain"/>
    <property type="match status" value="1"/>
</dbReference>
<protein>
    <recommendedName>
        <fullName evidence="1">NAD-dependent epimerase/dehydratase domain-containing protein</fullName>
    </recommendedName>
</protein>
<dbReference type="PANTHER" id="PTHR43245:SF55">
    <property type="entry name" value="NAD(P)-BINDING DOMAIN-CONTAINING PROTEIN"/>
    <property type="match status" value="1"/>
</dbReference>
<keyword evidence="3" id="KW-1185">Reference proteome</keyword>
<reference evidence="3" key="1">
    <citation type="journal article" date="2023" name="Arch. Microbiol.">
        <title>Desulfoferula mesophilus gen. nov. sp. nov., a mesophilic sulfate-reducing bacterium isolated from a brackish lake sediment.</title>
        <authorList>
            <person name="Watanabe T."/>
            <person name="Yabe T."/>
            <person name="Tsuji J.M."/>
            <person name="Fukui M."/>
        </authorList>
    </citation>
    <scope>NUCLEOTIDE SEQUENCE [LARGE SCALE GENOMIC DNA]</scope>
    <source>
        <strain evidence="3">12FAK</strain>
    </source>
</reference>
<gene>
    <name evidence="2" type="ORF">FAK_05370</name>
</gene>
<accession>A0AAU9E8M8</accession>
<name>A0AAU9E8M8_9BACT</name>
<dbReference type="AlphaFoldDB" id="A0AAU9E8M8"/>
<dbReference type="InterPro" id="IPR001509">
    <property type="entry name" value="Epimerase_deHydtase"/>
</dbReference>
<dbReference type="EMBL" id="AP028679">
    <property type="protein sequence ID" value="BEQ13471.1"/>
    <property type="molecule type" value="Genomic_DNA"/>
</dbReference>
<organism evidence="2 3">
    <name type="scientific">Desulfoferula mesophila</name>
    <dbReference type="NCBI Taxonomy" id="3058419"/>
    <lineage>
        <taxon>Bacteria</taxon>
        <taxon>Pseudomonadati</taxon>
        <taxon>Thermodesulfobacteriota</taxon>
        <taxon>Desulfarculia</taxon>
        <taxon>Desulfarculales</taxon>
        <taxon>Desulfarculaceae</taxon>
        <taxon>Desulfoferula</taxon>
    </lineage>
</organism>